<reference evidence="4" key="1">
    <citation type="submission" date="2024-02" db="EMBL/GenBank/DDBJ databases">
        <title>Sediminibacterium planktonica sp. nov. and Sediminibacterium longus sp. nov., isolated from surface lake and river water.</title>
        <authorList>
            <person name="Watanabe K."/>
            <person name="Takemine S."/>
            <person name="Ishii Y."/>
            <person name="Ogata Y."/>
            <person name="Shindo C."/>
            <person name="Suda W."/>
        </authorList>
    </citation>
    <scope>NUCLEOTIDE SEQUENCE</scope>
    <source>
        <strain evidence="4">KACHI17</strain>
    </source>
</reference>
<feature type="signal peptide" evidence="2">
    <location>
        <begin position="1"/>
        <end position="20"/>
    </location>
</feature>
<keyword evidence="2" id="KW-0732">Signal</keyword>
<sequence length="242" mass="25303">MKHVITLFVSLLMLTGTILAQKTIRDANAQSRNGLKNFHAVQVSSGIDLYLTQSAEEAVAVSASAEEYRDKIITEVVDGVLKIYYEKSNNWSWGGNSGNKKLKAYVSVKQLDKLSASGGSDVSFETVIRSNKLSISISGGSDLKGEIACDDLSFTASGGSDADLSGKASKARISASGGSDVDGFGLITDVCNVISSGGSDVNITVNKEMDANASGGSDIHYKGNATARTSKSGSSDIRKVTN</sequence>
<feature type="region of interest" description="Disordered" evidence="1">
    <location>
        <begin position="214"/>
        <end position="242"/>
    </location>
</feature>
<protein>
    <recommendedName>
        <fullName evidence="3">Putative auto-transporter adhesin head GIN domain-containing protein</fullName>
    </recommendedName>
</protein>
<dbReference type="InterPro" id="IPR021255">
    <property type="entry name" value="DUF2807"/>
</dbReference>
<accession>A0AAT9GGB0</accession>
<evidence type="ECO:0000313" key="4">
    <source>
        <dbReference type="EMBL" id="BFG69629.1"/>
    </source>
</evidence>
<gene>
    <name evidence="4" type="ORF">KACHI17_05100</name>
</gene>
<proteinExistence type="predicted"/>
<evidence type="ECO:0000256" key="2">
    <source>
        <dbReference type="SAM" id="SignalP"/>
    </source>
</evidence>
<evidence type="ECO:0000256" key="1">
    <source>
        <dbReference type="SAM" id="MobiDB-lite"/>
    </source>
</evidence>
<dbReference type="AlphaFoldDB" id="A0AAT9GGB0"/>
<evidence type="ECO:0000259" key="3">
    <source>
        <dbReference type="Pfam" id="PF10988"/>
    </source>
</evidence>
<dbReference type="Pfam" id="PF10988">
    <property type="entry name" value="DUF2807"/>
    <property type="match status" value="1"/>
</dbReference>
<organism evidence="4">
    <name type="scientific">Sediminibacterium sp. KACHI17</name>
    <dbReference type="NCBI Taxonomy" id="1751071"/>
    <lineage>
        <taxon>Bacteria</taxon>
        <taxon>Pseudomonadati</taxon>
        <taxon>Bacteroidota</taxon>
        <taxon>Chitinophagia</taxon>
        <taxon>Chitinophagales</taxon>
        <taxon>Chitinophagaceae</taxon>
        <taxon>Sediminibacterium</taxon>
    </lineage>
</organism>
<dbReference type="Gene3D" id="2.160.20.120">
    <property type="match status" value="1"/>
</dbReference>
<feature type="domain" description="Putative auto-transporter adhesin head GIN" evidence="3">
    <location>
        <begin position="37"/>
        <end position="225"/>
    </location>
</feature>
<dbReference type="EMBL" id="AP029612">
    <property type="protein sequence ID" value="BFG69629.1"/>
    <property type="molecule type" value="Genomic_DNA"/>
</dbReference>
<dbReference type="RefSeq" id="WP_353549940.1">
    <property type="nucleotide sequence ID" value="NZ_AP029612.1"/>
</dbReference>
<feature type="chain" id="PRO_5043378157" description="Putative auto-transporter adhesin head GIN domain-containing protein" evidence="2">
    <location>
        <begin position="21"/>
        <end position="242"/>
    </location>
</feature>
<feature type="compositionally biased region" description="Polar residues" evidence="1">
    <location>
        <begin position="226"/>
        <end position="235"/>
    </location>
</feature>
<name>A0AAT9GGB0_9BACT</name>